<dbReference type="OrthoDB" id="7794186at2"/>
<organism evidence="1 2">
    <name type="scientific">Roseivirga ehrenbergii (strain DSM 102268 / JCM 13514 / KCTC 12282 / NCIMB 14502 / KMM 6017)</name>
    <dbReference type="NCBI Taxonomy" id="279360"/>
    <lineage>
        <taxon>Bacteria</taxon>
        <taxon>Pseudomonadati</taxon>
        <taxon>Bacteroidota</taxon>
        <taxon>Cytophagia</taxon>
        <taxon>Cytophagales</taxon>
        <taxon>Roseivirgaceae</taxon>
        <taxon>Roseivirga</taxon>
    </lineage>
</organism>
<proteinExistence type="predicted"/>
<dbReference type="Proteomes" id="UP000075583">
    <property type="component" value="Unassembled WGS sequence"/>
</dbReference>
<dbReference type="RefSeq" id="WP_062589702.1">
    <property type="nucleotide sequence ID" value="NZ_LQZQ01000003.1"/>
</dbReference>
<gene>
    <name evidence="1" type="ORF">MB14_15020</name>
</gene>
<dbReference type="EMBL" id="LQZQ01000003">
    <property type="protein sequence ID" value="KYG81085.1"/>
    <property type="molecule type" value="Genomic_DNA"/>
</dbReference>
<comment type="caution">
    <text evidence="1">The sequence shown here is derived from an EMBL/GenBank/DDBJ whole genome shotgun (WGS) entry which is preliminary data.</text>
</comment>
<dbReference type="AlphaFoldDB" id="A0A150XR17"/>
<name>A0A150XR17_ROSEK</name>
<reference evidence="1" key="1">
    <citation type="submission" date="2016-01" db="EMBL/GenBank/DDBJ databases">
        <title>Genome sequencing of Roseivirga ehrenbergii KMM 6017.</title>
        <authorList>
            <person name="Selvaratnam C."/>
            <person name="Thevarajoo S."/>
            <person name="Goh K.M."/>
            <person name="Ee R."/>
            <person name="Chan K.-G."/>
            <person name="Chong C.S."/>
        </authorList>
    </citation>
    <scope>NUCLEOTIDE SEQUENCE [LARGE SCALE GENOMIC DNA]</scope>
    <source>
        <strain evidence="1">KMM 6017</strain>
    </source>
</reference>
<protein>
    <submittedName>
        <fullName evidence="1">Uncharacterized protein</fullName>
    </submittedName>
</protein>
<dbReference type="STRING" id="279360.MB14_15020"/>
<evidence type="ECO:0000313" key="1">
    <source>
        <dbReference type="EMBL" id="KYG81085.1"/>
    </source>
</evidence>
<sequence>MVRSLIFKRSGLIILILLYLFPNIALSFQNHPNDSLSTAYEITLDGTGHYFSDINGFTVSGASGDGIKYSNWLYTPEKNIWFKFVAPTSDTLSISIELSSSGQYGDLIQAVVTDSLGGEMGSKHWVNAANTTTPKELFIDNLQAGVTYYLNVDIPTYTNIFTLRFQNYIDSACIDTYTEYVGIDGQLNVEIDSLIDSSCSSWPCPTGNCTTTVFFPALGSSEFDIGKNYVTIQGIDDNDSIYYGTAIVNLVDTIPPTLVTKNIVRYNSGTHSNYVSPDDLIKYYSPGGTSVPAPNPVPGDGIEVFEYRSAYTKDNVKLGGASISKSSFNCTDVGTNEVTVTIWDTSGNETTGIALVYVIDDTEPVAKAKNITVYLDKDGIAQVNPMWVDNGSTAGCSGSDFVSSLNKSVFDKNDLGQNSITYIIEDSNSKMDTDIININVVDSISPVVFPLSKQIVLDESGNYTLTYDELMNPCENVTIPDPGDWGGGWGWEPDGSTPFFSPPAYSFDGVGCTYDNVEITDTSMSKTDFTTSDLGMNQVIITVIDQSGNTTEAIANINVVSAASCVTELWAIASGNWNDPSIWSATEGGAPLSVIPCNITNVYIKDHNVEINSHIGANKVFIINSDPELSSGLKVISGGLDVVEKIDIQGIGALLEGKPGARVRVLATQGY</sequence>
<evidence type="ECO:0000313" key="2">
    <source>
        <dbReference type="Proteomes" id="UP000075583"/>
    </source>
</evidence>
<keyword evidence="2" id="KW-1185">Reference proteome</keyword>
<accession>A0A150XR17</accession>